<dbReference type="Pfam" id="PF05661">
    <property type="entry name" value="DUF808"/>
    <property type="match status" value="1"/>
</dbReference>
<organism evidence="2 3">
    <name type="scientific">Pseudochrobactrum saccharolyticum</name>
    <dbReference type="NCBI Taxonomy" id="354352"/>
    <lineage>
        <taxon>Bacteria</taxon>
        <taxon>Pseudomonadati</taxon>
        <taxon>Pseudomonadota</taxon>
        <taxon>Alphaproteobacteria</taxon>
        <taxon>Hyphomicrobiales</taxon>
        <taxon>Brucellaceae</taxon>
        <taxon>Pseudochrobactrum</taxon>
    </lineage>
</organism>
<dbReference type="GO" id="GO:0005886">
    <property type="term" value="C:plasma membrane"/>
    <property type="evidence" value="ECO:0007669"/>
    <property type="project" value="TreeGrafter"/>
</dbReference>
<dbReference type="RefSeq" id="WP_151159529.1">
    <property type="nucleotide sequence ID" value="NZ_JACHIL010000003.1"/>
</dbReference>
<reference evidence="2 3" key="1">
    <citation type="submission" date="2020-08" db="EMBL/GenBank/DDBJ databases">
        <title>Genomic Encyclopedia of Type Strains, Phase IV (KMG-IV): sequencing the most valuable type-strain genomes for metagenomic binning, comparative biology and taxonomic classification.</title>
        <authorList>
            <person name="Goeker M."/>
        </authorList>
    </citation>
    <scope>NUCLEOTIDE SEQUENCE [LARGE SCALE GENOMIC DNA]</scope>
    <source>
        <strain evidence="2 3">DSM 25620</strain>
    </source>
</reference>
<comment type="caution">
    <text evidence="2">The sequence shown here is derived from an EMBL/GenBank/DDBJ whole genome shotgun (WGS) entry which is preliminary data.</text>
</comment>
<feature type="transmembrane region" description="Helical" evidence="1">
    <location>
        <begin position="290"/>
        <end position="309"/>
    </location>
</feature>
<keyword evidence="1" id="KW-1133">Transmembrane helix</keyword>
<keyword evidence="3" id="KW-1185">Reference proteome</keyword>
<feature type="transmembrane region" description="Helical" evidence="1">
    <location>
        <begin position="167"/>
        <end position="193"/>
    </location>
</feature>
<evidence type="ECO:0000313" key="2">
    <source>
        <dbReference type="EMBL" id="MBB5091472.1"/>
    </source>
</evidence>
<keyword evidence="1" id="KW-0812">Transmembrane</keyword>
<dbReference type="PIRSF" id="PIRSF016660">
    <property type="entry name" value="YedI"/>
    <property type="match status" value="1"/>
</dbReference>
<dbReference type="InterPro" id="IPR008526">
    <property type="entry name" value="YedI"/>
</dbReference>
<protein>
    <recommendedName>
        <fullName evidence="4">DUF808 domain-containing protein</fullName>
    </recommendedName>
</protein>
<keyword evidence="1" id="KW-0472">Membrane</keyword>
<accession>A0A7W8EQJ6</accession>
<evidence type="ECO:0008006" key="4">
    <source>
        <dbReference type="Google" id="ProtNLM"/>
    </source>
</evidence>
<evidence type="ECO:0000313" key="3">
    <source>
        <dbReference type="Proteomes" id="UP000531231"/>
    </source>
</evidence>
<dbReference type="EMBL" id="JACHIL010000003">
    <property type="protein sequence ID" value="MBB5091472.1"/>
    <property type="molecule type" value="Genomic_DNA"/>
</dbReference>
<dbReference type="PANTHER" id="PTHR30503:SF3">
    <property type="entry name" value="INNER MEMBRANE PROTEIN YEDI"/>
    <property type="match status" value="1"/>
</dbReference>
<name>A0A7W8EQJ6_9HYPH</name>
<feature type="transmembrane region" description="Helical" evidence="1">
    <location>
        <begin position="86"/>
        <end position="105"/>
    </location>
</feature>
<feature type="transmembrane region" description="Helical" evidence="1">
    <location>
        <begin position="225"/>
        <end position="248"/>
    </location>
</feature>
<evidence type="ECO:0000256" key="1">
    <source>
        <dbReference type="SAM" id="Phobius"/>
    </source>
</evidence>
<dbReference type="Proteomes" id="UP000531231">
    <property type="component" value="Unassembled WGS sequence"/>
</dbReference>
<dbReference type="AlphaFoldDB" id="A0A7W8EQJ6"/>
<gene>
    <name evidence="2" type="ORF">HNQ68_002013</name>
</gene>
<sequence>MSGLLALLDDVAAIAKVAAASVDDIAANATRAGTKTLGVIIDDAAVTPNYVVGITAARELPMIARIAMGSLRNKAFLIPGLLALDYYFPVAVTGLLMIGGAYLCYEGAEKIWHKLIPSNSHEGGETDEVQDPTALEESRVSGAVKTDFILSAEIMTLALSMIESRSLWIELVTLCLVGLMVTLLVYGVVAVIVKLDDFGVLLAKKGRLSWTRAFGHWTVRSVPKLLWLLTVIGTAAMLWVGGNIFIHGMHELGMHQPNGFIEYLATLASSKVSEAFAAVANWLVTAFSDGIFGFILGSLLIPVVGKIFFPTWNLVMNKTNQ</sequence>
<dbReference type="PANTHER" id="PTHR30503">
    <property type="entry name" value="INNER MEMBRANE PROTEIN YEDI"/>
    <property type="match status" value="1"/>
</dbReference>
<proteinExistence type="predicted"/>